<dbReference type="Proteomes" id="UP000321464">
    <property type="component" value="Unassembled WGS sequence"/>
</dbReference>
<dbReference type="UniPathway" id="UPA00164"/>
<sequence length="419" mass="46497">MRDTYAQPLARDAMAYVLAGGRGSRLYDLTDNRAKPAVYFGGVSRIIDFALSNAINSGIRRIGVATQYKAHSLIRHMQRAWNFMRPERNESFDILPASQRISENAWYEGTADAVYQNLDIIASHAPKYMVILAGDHIYKMDYELMLQQHVATGADVTIGCLVVKREEAKGFGVMAVDANAVITDFVEKPENPPAIPGDPEHSLASMGIYVFDTKFLFDALRRDAEDPNSSRDFGKDIIPDIVKNGKAVAHRFTDSCIRAAEEIGEYWRDVGTLDAYFEANLDLTDVVPALNMYDRDWPIWTDQVVAAPAKFVHDIEGRRGMAISSLISQDCIVSGAIARRSLLFTGVKMGSYSSVDEGVILPYCNIGRGARLKRVILDSGVRIPEGLVVGEDPVLDAKRFRRTEGGVVLINKAMIERLK</sequence>
<dbReference type="GO" id="GO:0005978">
    <property type="term" value="P:glycogen biosynthetic process"/>
    <property type="evidence" value="ECO:0007669"/>
    <property type="project" value="UniProtKB-UniRule"/>
</dbReference>
<feature type="site" description="Could play a key role in the communication between the regulatory and the substrate sites" evidence="9">
    <location>
        <position position="106"/>
    </location>
</feature>
<evidence type="ECO:0000256" key="8">
    <source>
        <dbReference type="ARBA" id="ARBA00023277"/>
    </source>
</evidence>
<keyword evidence="8 9" id="KW-0119">Carbohydrate metabolism</keyword>
<dbReference type="InterPro" id="IPR011831">
    <property type="entry name" value="ADP-Glc_PPase"/>
</dbReference>
<dbReference type="NCBIfam" id="TIGR02091">
    <property type="entry name" value="glgC"/>
    <property type="match status" value="1"/>
</dbReference>
<dbReference type="NCBIfam" id="NF002023">
    <property type="entry name" value="PRK00844.1"/>
    <property type="match status" value="1"/>
</dbReference>
<reference evidence="12 13" key="1">
    <citation type="submission" date="2019-07" db="EMBL/GenBank/DDBJ databases">
        <title>Whole genome shotgun sequence of Novosphingobium sediminis NBRC 106119.</title>
        <authorList>
            <person name="Hosoyama A."/>
            <person name="Uohara A."/>
            <person name="Ohji S."/>
            <person name="Ichikawa N."/>
        </authorList>
    </citation>
    <scope>NUCLEOTIDE SEQUENCE [LARGE SCALE GENOMIC DNA]</scope>
    <source>
        <strain evidence="12 13">NBRC 106119</strain>
    </source>
</reference>
<dbReference type="Pfam" id="PF24894">
    <property type="entry name" value="Hexapep_GlmU"/>
    <property type="match status" value="1"/>
</dbReference>
<dbReference type="PROSITE" id="PS00809">
    <property type="entry name" value="ADP_GLC_PYROPHOSPH_2"/>
    <property type="match status" value="1"/>
</dbReference>
<dbReference type="SUPFAM" id="SSF53448">
    <property type="entry name" value="Nucleotide-diphospho-sugar transferases"/>
    <property type="match status" value="1"/>
</dbReference>
<evidence type="ECO:0000256" key="2">
    <source>
        <dbReference type="ARBA" id="ARBA00022600"/>
    </source>
</evidence>
<dbReference type="AlphaFoldDB" id="A0A512AJK4"/>
<evidence type="ECO:0000256" key="5">
    <source>
        <dbReference type="ARBA" id="ARBA00022741"/>
    </source>
</evidence>
<dbReference type="GO" id="GO:0008878">
    <property type="term" value="F:glucose-1-phosphate adenylyltransferase activity"/>
    <property type="evidence" value="ECO:0007669"/>
    <property type="project" value="UniProtKB-UniRule"/>
</dbReference>
<proteinExistence type="inferred from homology"/>
<feature type="domain" description="Nucleotidyl transferase" evidence="10">
    <location>
        <begin position="16"/>
        <end position="284"/>
    </location>
</feature>
<dbReference type="InterPro" id="IPR005835">
    <property type="entry name" value="NTP_transferase_dom"/>
</dbReference>
<feature type="binding site" evidence="9">
    <location>
        <begin position="187"/>
        <end position="188"/>
    </location>
    <ligand>
        <name>alpha-D-glucose 1-phosphate</name>
        <dbReference type="ChEBI" id="CHEBI:58601"/>
    </ligand>
</feature>
<accession>A0A512AJK4</accession>
<feature type="binding site" evidence="9">
    <location>
        <position position="107"/>
    </location>
    <ligand>
        <name>alpha-D-glucose 1-phosphate</name>
        <dbReference type="ChEBI" id="CHEBI:58601"/>
    </ligand>
</feature>
<evidence type="ECO:0000259" key="11">
    <source>
        <dbReference type="Pfam" id="PF24894"/>
    </source>
</evidence>
<dbReference type="CDD" id="cd04651">
    <property type="entry name" value="LbH_G1P_AT_C"/>
    <property type="match status" value="1"/>
</dbReference>
<comment type="similarity">
    <text evidence="1 9">Belongs to the bacterial/plant glucose-1-phosphate adenylyltransferase family.</text>
</comment>
<dbReference type="PANTHER" id="PTHR43523">
    <property type="entry name" value="GLUCOSE-1-PHOSPHATE ADENYLYLTRANSFERASE-RELATED"/>
    <property type="match status" value="1"/>
</dbReference>
<keyword evidence="3 9" id="KW-0808">Transferase</keyword>
<comment type="pathway">
    <text evidence="9">Glycan biosynthesis; glycogen biosynthesis.</text>
</comment>
<dbReference type="CDD" id="cd02508">
    <property type="entry name" value="ADP_Glucose_PP"/>
    <property type="match status" value="1"/>
</dbReference>
<organism evidence="12 13">
    <name type="scientific">Novosphingobium sediminis</name>
    <dbReference type="NCBI Taxonomy" id="707214"/>
    <lineage>
        <taxon>Bacteria</taxon>
        <taxon>Pseudomonadati</taxon>
        <taxon>Pseudomonadota</taxon>
        <taxon>Alphaproteobacteria</taxon>
        <taxon>Sphingomonadales</taxon>
        <taxon>Sphingomonadaceae</taxon>
        <taxon>Novosphingobium</taxon>
    </lineage>
</organism>
<evidence type="ECO:0000256" key="7">
    <source>
        <dbReference type="ARBA" id="ARBA00023056"/>
    </source>
</evidence>
<comment type="function">
    <text evidence="9">Involved in the biosynthesis of ADP-glucose, a building block required for the elongation reactions to produce glycogen. Catalyzes the reaction between ATP and alpha-D-glucose 1-phosphate (G1P) to produce pyrophosphate and ADP-Glc.</text>
</comment>
<evidence type="ECO:0000256" key="4">
    <source>
        <dbReference type="ARBA" id="ARBA00022695"/>
    </source>
</evidence>
<dbReference type="Gene3D" id="2.160.10.10">
    <property type="entry name" value="Hexapeptide repeat proteins"/>
    <property type="match status" value="1"/>
</dbReference>
<evidence type="ECO:0000313" key="13">
    <source>
        <dbReference type="Proteomes" id="UP000321464"/>
    </source>
</evidence>
<dbReference type="RefSeq" id="WP_147159186.1">
    <property type="nucleotide sequence ID" value="NZ_BJYR01000012.1"/>
</dbReference>
<dbReference type="PROSITE" id="PS00810">
    <property type="entry name" value="ADP_GLC_PYROPHOSPH_3"/>
    <property type="match status" value="1"/>
</dbReference>
<keyword evidence="6 9" id="KW-0067">ATP-binding</keyword>
<dbReference type="SUPFAM" id="SSF51161">
    <property type="entry name" value="Trimeric LpxA-like enzymes"/>
    <property type="match status" value="1"/>
</dbReference>
<feature type="binding site" evidence="9">
    <location>
        <position position="205"/>
    </location>
    <ligand>
        <name>alpha-D-glucose 1-phosphate</name>
        <dbReference type="ChEBI" id="CHEBI:58601"/>
    </ligand>
</feature>
<comment type="caution">
    <text evidence="12">The sequence shown here is derived from an EMBL/GenBank/DDBJ whole genome shotgun (WGS) entry which is preliminary data.</text>
</comment>
<gene>
    <name evidence="9 12" type="primary">glgC</name>
    <name evidence="12" type="ORF">NSE01_16750</name>
</gene>
<dbReference type="NCBIfam" id="NF001947">
    <property type="entry name" value="PRK00725.1"/>
    <property type="match status" value="1"/>
</dbReference>
<keyword evidence="5 9" id="KW-0547">Nucleotide-binding</keyword>
<feature type="domain" description="Glucose-1-phosphate adenylyltransferase/Bifunctional protein GlmU-like C-terminal hexapeptide" evidence="11">
    <location>
        <begin position="307"/>
        <end position="410"/>
    </location>
</feature>
<protein>
    <recommendedName>
        <fullName evidence="9">Glucose-1-phosphate adenylyltransferase</fullName>
        <ecNumber evidence="9">2.7.7.27</ecNumber>
    </recommendedName>
    <alternativeName>
        <fullName evidence="9">ADP-glucose pyrophosphorylase</fullName>
        <shortName evidence="9">ADPGlc PPase</shortName>
    </alternativeName>
    <alternativeName>
        <fullName evidence="9">ADP-glucose synthase</fullName>
    </alternativeName>
</protein>
<dbReference type="HAMAP" id="MF_00624">
    <property type="entry name" value="GlgC"/>
    <property type="match status" value="1"/>
</dbReference>
<dbReference type="InterPro" id="IPR029044">
    <property type="entry name" value="Nucleotide-diphossugar_trans"/>
</dbReference>
<comment type="catalytic activity">
    <reaction evidence="9">
        <text>alpha-D-glucose 1-phosphate + ATP + H(+) = ADP-alpha-D-glucose + diphosphate</text>
        <dbReference type="Rhea" id="RHEA:12120"/>
        <dbReference type="ChEBI" id="CHEBI:15378"/>
        <dbReference type="ChEBI" id="CHEBI:30616"/>
        <dbReference type="ChEBI" id="CHEBI:33019"/>
        <dbReference type="ChEBI" id="CHEBI:57498"/>
        <dbReference type="ChEBI" id="CHEBI:58601"/>
        <dbReference type="EC" id="2.7.7.27"/>
    </reaction>
</comment>
<dbReference type="GO" id="GO:0005524">
    <property type="term" value="F:ATP binding"/>
    <property type="evidence" value="ECO:0007669"/>
    <property type="project" value="UniProtKB-KW"/>
</dbReference>
<keyword evidence="2 9" id="KW-0321">Glycogen metabolism</keyword>
<dbReference type="EC" id="2.7.7.27" evidence="9"/>
<evidence type="ECO:0000313" key="12">
    <source>
        <dbReference type="EMBL" id="GEN99842.1"/>
    </source>
</evidence>
<dbReference type="InterPro" id="IPR005836">
    <property type="entry name" value="ADP_Glu_pyroP_CS"/>
</dbReference>
<dbReference type="InterPro" id="IPR056818">
    <property type="entry name" value="GlmU/GlgC-like_hexapep"/>
</dbReference>
<name>A0A512AJK4_9SPHN</name>
<feature type="binding site" evidence="9">
    <location>
        <position position="172"/>
    </location>
    <ligand>
        <name>alpha-D-glucose 1-phosphate</name>
        <dbReference type="ChEBI" id="CHEBI:58601"/>
    </ligand>
</feature>
<evidence type="ECO:0000259" key="10">
    <source>
        <dbReference type="Pfam" id="PF00483"/>
    </source>
</evidence>
<evidence type="ECO:0000256" key="6">
    <source>
        <dbReference type="ARBA" id="ARBA00022840"/>
    </source>
</evidence>
<dbReference type="InterPro" id="IPR011004">
    <property type="entry name" value="Trimer_LpxA-like_sf"/>
</dbReference>
<dbReference type="InterPro" id="IPR023049">
    <property type="entry name" value="GlgC_bac"/>
</dbReference>
<evidence type="ECO:0000256" key="3">
    <source>
        <dbReference type="ARBA" id="ARBA00022679"/>
    </source>
</evidence>
<evidence type="ECO:0000256" key="9">
    <source>
        <dbReference type="HAMAP-Rule" id="MF_00624"/>
    </source>
</evidence>
<keyword evidence="7 9" id="KW-0320">Glycogen biosynthesis</keyword>
<dbReference type="EMBL" id="BJYR01000012">
    <property type="protein sequence ID" value="GEN99842.1"/>
    <property type="molecule type" value="Genomic_DNA"/>
</dbReference>
<dbReference type="Gene3D" id="3.90.550.10">
    <property type="entry name" value="Spore Coat Polysaccharide Biosynthesis Protein SpsA, Chain A"/>
    <property type="match status" value="1"/>
</dbReference>
<keyword evidence="13" id="KW-1185">Reference proteome</keyword>
<evidence type="ECO:0000256" key="1">
    <source>
        <dbReference type="ARBA" id="ARBA00010443"/>
    </source>
</evidence>
<feature type="site" description="Could play a key role in the communication between the regulatory and the substrate sites" evidence="9">
    <location>
        <position position="67"/>
    </location>
</feature>
<dbReference type="OrthoDB" id="9801810at2"/>
<comment type="subunit">
    <text evidence="9">Homotetramer.</text>
</comment>
<dbReference type="PROSITE" id="PS00808">
    <property type="entry name" value="ADP_GLC_PYROPHOSPH_1"/>
    <property type="match status" value="1"/>
</dbReference>
<keyword evidence="4 9" id="KW-0548">Nucleotidyltransferase</keyword>
<dbReference type="Pfam" id="PF00483">
    <property type="entry name" value="NTP_transferase"/>
    <property type="match status" value="1"/>
</dbReference>
<dbReference type="PANTHER" id="PTHR43523:SF2">
    <property type="entry name" value="GLUCOSE-1-PHOSPHATE ADENYLYLTRANSFERASE"/>
    <property type="match status" value="1"/>
</dbReference>